<evidence type="ECO:0000313" key="1">
    <source>
        <dbReference type="EMBL" id="AAX31085.1"/>
    </source>
</evidence>
<name>Q5BQV1_SCHJA</name>
<organism evidence="1">
    <name type="scientific">Schistosoma japonicum</name>
    <name type="common">Blood fluke</name>
    <dbReference type="NCBI Taxonomy" id="6182"/>
    <lineage>
        <taxon>Eukaryota</taxon>
        <taxon>Metazoa</taxon>
        <taxon>Spiralia</taxon>
        <taxon>Lophotrochozoa</taxon>
        <taxon>Platyhelminthes</taxon>
        <taxon>Trematoda</taxon>
        <taxon>Digenea</taxon>
        <taxon>Strigeidida</taxon>
        <taxon>Schistosomatoidea</taxon>
        <taxon>Schistosomatidae</taxon>
        <taxon>Schistosoma</taxon>
    </lineage>
</organism>
<reference evidence="1" key="1">
    <citation type="submission" date="2005-01" db="EMBL/GenBank/DDBJ databases">
        <authorList>
            <person name="Han Z."/>
        </authorList>
    </citation>
    <scope>NUCLEOTIDE SEQUENCE</scope>
</reference>
<reference evidence="1" key="2">
    <citation type="journal article" date="2006" name="PLoS Pathog.">
        <title>New perspectives on host-parasite interplay by comparative transcriptomic and proteomic analyses of Schistosoma japonicum.</title>
        <authorList>
            <person name="Liu F."/>
            <person name="Lu J."/>
            <person name="Hu W."/>
            <person name="Wang S.Y."/>
            <person name="Cui S.J."/>
            <person name="Chi M."/>
            <person name="Yan Q."/>
            <person name="Wang X.R."/>
            <person name="Song H.D."/>
            <person name="Xu X.N."/>
            <person name="Wang J.J."/>
            <person name="Zhang X.L."/>
            <person name="Zhang X."/>
            <person name="Wang Z.Q."/>
            <person name="Xue C.L."/>
            <person name="Brindley P.J."/>
            <person name="McManus D.P."/>
            <person name="Yang P.Y."/>
            <person name="Feng Z."/>
            <person name="Chen Z."/>
            <person name="Han Z.G."/>
        </authorList>
    </citation>
    <scope>NUCLEOTIDE SEQUENCE</scope>
</reference>
<dbReference type="EMBL" id="AY915864">
    <property type="protein sequence ID" value="AAX31085.1"/>
    <property type="molecule type" value="mRNA"/>
</dbReference>
<sequence length="79" mass="8939">MTQSNCEKSASIPAANRRIDVILSNSKRRHSIISDLTPYLRINRSLNSSHLSQLLSAKMRCAPCWAKLYSNCLEILEYG</sequence>
<proteinExistence type="evidence at transcript level"/>
<protein>
    <submittedName>
        <fullName evidence="1">SJCHGC09798 protein</fullName>
    </submittedName>
</protein>
<accession>Q5BQV1</accession>
<dbReference type="AlphaFoldDB" id="Q5BQV1"/>